<evidence type="ECO:0000256" key="1">
    <source>
        <dbReference type="ARBA" id="ARBA00004196"/>
    </source>
</evidence>
<evidence type="ECO:0000256" key="3">
    <source>
        <dbReference type="SAM" id="Coils"/>
    </source>
</evidence>
<comment type="similarity">
    <text evidence="2">Belongs to the membrane fusion protein (MFP) (TC 8.A.1) family.</text>
</comment>
<sequence>MSRVGGGGTILALSIGLTACQDKQPASSSHTTAPPAVSVIVAEPKAVTLIKELPGRIAPMRIAEVRPRVSGIIVERTFEQGSLVQEGSVLYRIDPKPFEVDLASAKAALAKAEATLFQASRQEDRLRQLLSGQTTTQAQYDLALAAERQAEADVSAQKAAVQRAQINLDYATLRAPITGRIGRALVTEGALVGQNEATHLATIQQLDPIYADFTQSVTELNQLKRDLAEGRLSQVSPNAAKVRLVFDDGTLYPQSGRLLFSDVTVDPGTGKVTLRGEFPNPTSELLPGAYVRVQIEEGIDADAITLPQQAIQRNNAGGSEVYVVNDEGRAVLQPVRVGRTLGNEIVVEDGLKPGYRVVIEGFQKFTPGSLVQPVPWVPAQQAAAQSRPN</sequence>
<dbReference type="NCBIfam" id="TIGR01730">
    <property type="entry name" value="RND_mfp"/>
    <property type="match status" value="1"/>
</dbReference>
<name>A0ABQ4S8I0_9HYPH</name>
<keyword evidence="3" id="KW-0175">Coiled coil</keyword>
<feature type="domain" description="Multidrug resistance protein MdtA-like C-terminal permuted SH3" evidence="7">
    <location>
        <begin position="302"/>
        <end position="364"/>
    </location>
</feature>
<dbReference type="Gene3D" id="2.40.30.170">
    <property type="match status" value="1"/>
</dbReference>
<dbReference type="RefSeq" id="WP_238234159.1">
    <property type="nucleotide sequence ID" value="NZ_BPQQ01000012.1"/>
</dbReference>
<dbReference type="PANTHER" id="PTHR30158">
    <property type="entry name" value="ACRA/E-RELATED COMPONENT OF DRUG EFFLUX TRANSPORTER"/>
    <property type="match status" value="1"/>
</dbReference>
<dbReference type="Pfam" id="PF25917">
    <property type="entry name" value="BSH_RND"/>
    <property type="match status" value="1"/>
</dbReference>
<gene>
    <name evidence="8" type="primary">ttgA_1</name>
    <name evidence="8" type="ORF">GMJLKIPL_1187</name>
</gene>
<dbReference type="EMBL" id="BPQQ01000012">
    <property type="protein sequence ID" value="GJD99271.1"/>
    <property type="molecule type" value="Genomic_DNA"/>
</dbReference>
<dbReference type="InterPro" id="IPR058625">
    <property type="entry name" value="MdtA-like_BSH"/>
</dbReference>
<evidence type="ECO:0000259" key="7">
    <source>
        <dbReference type="Pfam" id="PF25967"/>
    </source>
</evidence>
<feature type="domain" description="Multidrug resistance protein MdtA-like beta-barrel" evidence="6">
    <location>
        <begin position="208"/>
        <end position="298"/>
    </location>
</feature>
<organism evidence="8 9">
    <name type="scientific">Methylobacterium isbiliense</name>
    <dbReference type="NCBI Taxonomy" id="315478"/>
    <lineage>
        <taxon>Bacteria</taxon>
        <taxon>Pseudomonadati</taxon>
        <taxon>Pseudomonadota</taxon>
        <taxon>Alphaproteobacteria</taxon>
        <taxon>Hyphomicrobiales</taxon>
        <taxon>Methylobacteriaceae</taxon>
        <taxon>Methylobacterium</taxon>
    </lineage>
</organism>
<dbReference type="InterPro" id="IPR006143">
    <property type="entry name" value="RND_pump_MFP"/>
</dbReference>
<dbReference type="Gene3D" id="2.40.50.100">
    <property type="match status" value="1"/>
</dbReference>
<dbReference type="Gene3D" id="1.10.287.470">
    <property type="entry name" value="Helix hairpin bin"/>
    <property type="match status" value="1"/>
</dbReference>
<feature type="domain" description="Multidrug resistance protein MdtA-like barrel-sandwich hybrid" evidence="5">
    <location>
        <begin position="61"/>
        <end position="204"/>
    </location>
</feature>
<dbReference type="InterPro" id="IPR058624">
    <property type="entry name" value="MdtA-like_HH"/>
</dbReference>
<evidence type="ECO:0000259" key="4">
    <source>
        <dbReference type="Pfam" id="PF25876"/>
    </source>
</evidence>
<dbReference type="PROSITE" id="PS51257">
    <property type="entry name" value="PROKAR_LIPOPROTEIN"/>
    <property type="match status" value="1"/>
</dbReference>
<evidence type="ECO:0000313" key="9">
    <source>
        <dbReference type="Proteomes" id="UP001055153"/>
    </source>
</evidence>
<dbReference type="Gene3D" id="2.40.420.20">
    <property type="match status" value="1"/>
</dbReference>
<comment type="caution">
    <text evidence="8">The sequence shown here is derived from an EMBL/GenBank/DDBJ whole genome shotgun (WGS) entry which is preliminary data.</text>
</comment>
<dbReference type="Proteomes" id="UP001055153">
    <property type="component" value="Unassembled WGS sequence"/>
</dbReference>
<evidence type="ECO:0000256" key="2">
    <source>
        <dbReference type="ARBA" id="ARBA00009477"/>
    </source>
</evidence>
<feature type="coiled-coil region" evidence="3">
    <location>
        <begin position="102"/>
        <end position="129"/>
    </location>
</feature>
<dbReference type="Pfam" id="PF25967">
    <property type="entry name" value="RND-MFP_C"/>
    <property type="match status" value="1"/>
</dbReference>
<dbReference type="InterPro" id="IPR058627">
    <property type="entry name" value="MdtA-like_C"/>
</dbReference>
<evidence type="ECO:0000313" key="8">
    <source>
        <dbReference type="EMBL" id="GJD99271.1"/>
    </source>
</evidence>
<accession>A0ABQ4S8I0</accession>
<proteinExistence type="inferred from homology"/>
<dbReference type="SUPFAM" id="SSF111369">
    <property type="entry name" value="HlyD-like secretion proteins"/>
    <property type="match status" value="1"/>
</dbReference>
<evidence type="ECO:0000259" key="6">
    <source>
        <dbReference type="Pfam" id="PF25944"/>
    </source>
</evidence>
<dbReference type="Pfam" id="PF25944">
    <property type="entry name" value="Beta-barrel_RND"/>
    <property type="match status" value="1"/>
</dbReference>
<dbReference type="InterPro" id="IPR058626">
    <property type="entry name" value="MdtA-like_b-barrel"/>
</dbReference>
<dbReference type="Pfam" id="PF25876">
    <property type="entry name" value="HH_MFP_RND"/>
    <property type="match status" value="1"/>
</dbReference>
<feature type="domain" description="Multidrug resistance protein MdtA-like alpha-helical hairpin" evidence="4">
    <location>
        <begin position="102"/>
        <end position="171"/>
    </location>
</feature>
<reference evidence="8" key="2">
    <citation type="submission" date="2021-08" db="EMBL/GenBank/DDBJ databases">
        <authorList>
            <person name="Tani A."/>
            <person name="Ola A."/>
            <person name="Ogura Y."/>
            <person name="Katsura K."/>
            <person name="Hayashi T."/>
        </authorList>
    </citation>
    <scope>NUCLEOTIDE SEQUENCE</scope>
    <source>
        <strain evidence="8">DSM 17168</strain>
    </source>
</reference>
<protein>
    <submittedName>
        <fullName evidence="8">Efflux pump periplasmic linker TtgA</fullName>
    </submittedName>
</protein>
<dbReference type="PANTHER" id="PTHR30158:SF3">
    <property type="entry name" value="MULTIDRUG EFFLUX PUMP SUBUNIT ACRA-RELATED"/>
    <property type="match status" value="1"/>
</dbReference>
<evidence type="ECO:0000259" key="5">
    <source>
        <dbReference type="Pfam" id="PF25917"/>
    </source>
</evidence>
<comment type="subcellular location">
    <subcellularLocation>
        <location evidence="1">Cell envelope</location>
    </subcellularLocation>
</comment>
<keyword evidence="9" id="KW-1185">Reference proteome</keyword>
<reference evidence="8" key="1">
    <citation type="journal article" date="2021" name="Front. Microbiol.">
        <title>Comprehensive Comparative Genomics and Phenotyping of Methylobacterium Species.</title>
        <authorList>
            <person name="Alessa O."/>
            <person name="Ogura Y."/>
            <person name="Fujitani Y."/>
            <person name="Takami H."/>
            <person name="Hayashi T."/>
            <person name="Sahin N."/>
            <person name="Tani A."/>
        </authorList>
    </citation>
    <scope>NUCLEOTIDE SEQUENCE</scope>
    <source>
        <strain evidence="8">DSM 17168</strain>
    </source>
</reference>